<dbReference type="Pfam" id="PF13302">
    <property type="entry name" value="Acetyltransf_3"/>
    <property type="match status" value="1"/>
</dbReference>
<dbReference type="InterPro" id="IPR051531">
    <property type="entry name" value="N-acetyltransferase"/>
</dbReference>
<organism evidence="2 3">
    <name type="scientific">Metarhizium robertsii</name>
    <dbReference type="NCBI Taxonomy" id="568076"/>
    <lineage>
        <taxon>Eukaryota</taxon>
        <taxon>Fungi</taxon>
        <taxon>Dikarya</taxon>
        <taxon>Ascomycota</taxon>
        <taxon>Pezizomycotina</taxon>
        <taxon>Sordariomycetes</taxon>
        <taxon>Hypocreomycetidae</taxon>
        <taxon>Hypocreales</taxon>
        <taxon>Clavicipitaceae</taxon>
        <taxon>Metarhizium</taxon>
    </lineage>
</organism>
<dbReference type="OrthoDB" id="3429175at2759"/>
<dbReference type="InterPro" id="IPR000182">
    <property type="entry name" value="GNAT_dom"/>
</dbReference>
<comment type="caution">
    <text evidence="2">The sequence shown here is derived from an EMBL/GenBank/DDBJ whole genome shotgun (WGS) entry which is preliminary data.</text>
</comment>
<protein>
    <submittedName>
        <fullName evidence="2">Acetyltransferase (GNAT) domain protein</fullName>
    </submittedName>
</protein>
<gene>
    <name evidence="2" type="ORF">X797_010228</name>
</gene>
<dbReference type="CDD" id="cd04301">
    <property type="entry name" value="NAT_SF"/>
    <property type="match status" value="1"/>
</dbReference>
<sequence length="190" mass="20741">MTVTPSPWTSRSPNAVGRILIQLPLPVLDALGNSDLQTARRLSNLPLTSYIATECARVWKMRAAQIRGDPEDAAWVTRLLITSDGTVVGRAGFHGRPDATGMVEVGYSIDPQHRRQGHARAALAIMIDMARNDPSVRTLRATVAPDNVASRTLIESFGLKEVGEQWDEEDGLEIIFEVGCDVAPEEGRLI</sequence>
<feature type="domain" description="N-acetyltransferase" evidence="1">
    <location>
        <begin position="45"/>
        <end position="181"/>
    </location>
</feature>
<reference evidence="2 3" key="1">
    <citation type="submission" date="2014-02" db="EMBL/GenBank/DDBJ databases">
        <title>The genome sequence of the entomopathogenic fungus Metarhizium robertsii ARSEF 2575.</title>
        <authorList>
            <person name="Giuliano Garisto Donzelli B."/>
            <person name="Roe B.A."/>
            <person name="Macmil S.L."/>
            <person name="Krasnoff S.B."/>
            <person name="Gibson D.M."/>
        </authorList>
    </citation>
    <scope>NUCLEOTIDE SEQUENCE [LARGE SCALE GENOMIC DNA]</scope>
    <source>
        <strain evidence="2 3">ARSEF 2575</strain>
    </source>
</reference>
<dbReference type="HOGENOM" id="CLU_013985_28_3_1"/>
<dbReference type="EMBL" id="JELW01000046">
    <property type="protein sequence ID" value="EXU96684.1"/>
    <property type="molecule type" value="Genomic_DNA"/>
</dbReference>
<evidence type="ECO:0000313" key="2">
    <source>
        <dbReference type="EMBL" id="EXU96684.1"/>
    </source>
</evidence>
<dbReference type="InterPro" id="IPR016181">
    <property type="entry name" value="Acyl_CoA_acyltransferase"/>
</dbReference>
<evidence type="ECO:0000259" key="1">
    <source>
        <dbReference type="PROSITE" id="PS51186"/>
    </source>
</evidence>
<dbReference type="eggNOG" id="ENOG502T4G2">
    <property type="taxonomic scope" value="Eukaryota"/>
</dbReference>
<dbReference type="AlphaFoldDB" id="A0A014MYE0"/>
<accession>A0A014MYE0</accession>
<name>A0A014MYE0_9HYPO</name>
<dbReference type="PROSITE" id="PS51186">
    <property type="entry name" value="GNAT"/>
    <property type="match status" value="1"/>
</dbReference>
<dbReference type="GO" id="GO:0016747">
    <property type="term" value="F:acyltransferase activity, transferring groups other than amino-acyl groups"/>
    <property type="evidence" value="ECO:0007669"/>
    <property type="project" value="InterPro"/>
</dbReference>
<dbReference type="PANTHER" id="PTHR43792">
    <property type="entry name" value="GNAT FAMILY, PUTATIVE (AFU_ORTHOLOGUE AFUA_3G00765)-RELATED-RELATED"/>
    <property type="match status" value="1"/>
</dbReference>
<evidence type="ECO:0000313" key="3">
    <source>
        <dbReference type="Proteomes" id="UP000030151"/>
    </source>
</evidence>
<dbReference type="Proteomes" id="UP000030151">
    <property type="component" value="Unassembled WGS sequence"/>
</dbReference>
<keyword evidence="2" id="KW-0808">Transferase</keyword>
<dbReference type="PANTHER" id="PTHR43792:SF13">
    <property type="entry name" value="ACETYLTRANSFERASE"/>
    <property type="match status" value="1"/>
</dbReference>
<dbReference type="Gene3D" id="3.40.630.30">
    <property type="match status" value="1"/>
</dbReference>
<dbReference type="SUPFAM" id="SSF55729">
    <property type="entry name" value="Acyl-CoA N-acyltransferases (Nat)"/>
    <property type="match status" value="1"/>
</dbReference>
<proteinExistence type="predicted"/>